<evidence type="ECO:0000313" key="2">
    <source>
        <dbReference type="Proteomes" id="UP001152484"/>
    </source>
</evidence>
<dbReference type="PANTHER" id="PTHR47165">
    <property type="entry name" value="OS03G0429900 PROTEIN"/>
    <property type="match status" value="1"/>
</dbReference>
<organism evidence="1 2">
    <name type="scientific">Cuscuta europaea</name>
    <name type="common">European dodder</name>
    <dbReference type="NCBI Taxonomy" id="41803"/>
    <lineage>
        <taxon>Eukaryota</taxon>
        <taxon>Viridiplantae</taxon>
        <taxon>Streptophyta</taxon>
        <taxon>Embryophyta</taxon>
        <taxon>Tracheophyta</taxon>
        <taxon>Spermatophyta</taxon>
        <taxon>Magnoliopsida</taxon>
        <taxon>eudicotyledons</taxon>
        <taxon>Gunneridae</taxon>
        <taxon>Pentapetalae</taxon>
        <taxon>asterids</taxon>
        <taxon>lamiids</taxon>
        <taxon>Solanales</taxon>
        <taxon>Convolvulaceae</taxon>
        <taxon>Cuscuteae</taxon>
        <taxon>Cuscuta</taxon>
        <taxon>Cuscuta subgen. Cuscuta</taxon>
    </lineage>
</organism>
<dbReference type="Gene3D" id="2.40.50.140">
    <property type="entry name" value="Nucleic acid-binding proteins"/>
    <property type="match status" value="3"/>
</dbReference>
<dbReference type="EMBL" id="CAMAPE010000019">
    <property type="protein sequence ID" value="CAH9086014.1"/>
    <property type="molecule type" value="Genomic_DNA"/>
</dbReference>
<dbReference type="Proteomes" id="UP001152484">
    <property type="component" value="Unassembled WGS sequence"/>
</dbReference>
<sequence>MADSLLISDITPQLASWTCKVSIVEKLNIRESSKSPGKLYKPFVLQDIVGNKVKAMAYGQDIYVVDQRLELYKTYNISNALVTAVYPNFNVPDEHYKFLWSINRRTLIQDVDEEDKIEVQENADIVTTPFSLFYNSMTKRETINVLGAIIYKLPREFVVTEKKKKQAKDFIFVDEQSQPIIFTMWDECATIQGVEIQKLLDVGIYPIVLAKRVAVTTYQGLSLSTRYDTCIELYPDTPHAIALKQWRCTNAQAIQNMNTEQAYMDSLVRFALPEMQSKSHVIDVKNSVDEARVFWILSTLRFLENGFIPFYIGCNSCNKGINYTVEGVHFQCLNCGNINGVSTKRFRLSVEVSDATGELQTNLFTNEVYKLLRMLEININPDCINSADLNDKVKALTFIVALKIVRPNIHSKAKKNFSVLSLSFPTDIRTCSDAQSTVVHDNVLPNSPEGKRKLIGGENYDSQYKEANLSELPTIATTSAKNKGKKHQKC</sequence>
<gene>
    <name evidence="1" type="ORF">CEURO_LOCUS9446</name>
</gene>
<proteinExistence type="predicted"/>
<dbReference type="SUPFAM" id="SSF50249">
    <property type="entry name" value="Nucleic acid-binding proteins"/>
    <property type="match status" value="3"/>
</dbReference>
<evidence type="ECO:0000313" key="1">
    <source>
        <dbReference type="EMBL" id="CAH9086014.1"/>
    </source>
</evidence>
<dbReference type="AlphaFoldDB" id="A0A9P0Z4A3"/>
<dbReference type="PANTHER" id="PTHR47165:SF4">
    <property type="entry name" value="OS03G0429900 PROTEIN"/>
    <property type="match status" value="1"/>
</dbReference>
<protein>
    <submittedName>
        <fullName evidence="1">Uncharacterized protein</fullName>
    </submittedName>
</protein>
<keyword evidence="2" id="KW-1185">Reference proteome</keyword>
<comment type="caution">
    <text evidence="1">The sequence shown here is derived from an EMBL/GenBank/DDBJ whole genome shotgun (WGS) entry which is preliminary data.</text>
</comment>
<reference evidence="1" key="1">
    <citation type="submission" date="2022-07" db="EMBL/GenBank/DDBJ databases">
        <authorList>
            <person name="Macas J."/>
            <person name="Novak P."/>
            <person name="Neumann P."/>
        </authorList>
    </citation>
    <scope>NUCLEOTIDE SEQUENCE</scope>
</reference>
<dbReference type="InterPro" id="IPR012340">
    <property type="entry name" value="NA-bd_OB-fold"/>
</dbReference>
<name>A0A9P0Z4A3_CUSEU</name>
<accession>A0A9P0Z4A3</accession>
<dbReference type="OrthoDB" id="1304108at2759"/>